<dbReference type="OrthoDB" id="115983at2"/>
<dbReference type="RefSeq" id="WP_119811323.1">
    <property type="nucleotide sequence ID" value="NZ_QYUP01000119.1"/>
</dbReference>
<proteinExistence type="predicted"/>
<evidence type="ECO:0008006" key="4">
    <source>
        <dbReference type="Google" id="ProtNLM"/>
    </source>
</evidence>
<keyword evidence="1" id="KW-0732">Signal</keyword>
<gene>
    <name evidence="2" type="ORF">D3872_13840</name>
</gene>
<organism evidence="2 3">
    <name type="scientific">Massilia cavernae</name>
    <dbReference type="NCBI Taxonomy" id="2320864"/>
    <lineage>
        <taxon>Bacteria</taxon>
        <taxon>Pseudomonadati</taxon>
        <taxon>Pseudomonadota</taxon>
        <taxon>Betaproteobacteria</taxon>
        <taxon>Burkholderiales</taxon>
        <taxon>Oxalobacteraceae</taxon>
        <taxon>Telluria group</taxon>
        <taxon>Massilia</taxon>
    </lineage>
</organism>
<feature type="chain" id="PRO_5019312845" description="Transporter" evidence="1">
    <location>
        <begin position="24"/>
        <end position="243"/>
    </location>
</feature>
<accession>A0A418XRN8</accession>
<reference evidence="2 3" key="1">
    <citation type="submission" date="2018-09" db="EMBL/GenBank/DDBJ databases">
        <authorList>
            <person name="Zhu H."/>
        </authorList>
    </citation>
    <scope>NUCLEOTIDE SEQUENCE [LARGE SCALE GENOMIC DNA]</scope>
    <source>
        <strain evidence="2 3">K1S02-61</strain>
    </source>
</reference>
<evidence type="ECO:0000256" key="1">
    <source>
        <dbReference type="SAM" id="SignalP"/>
    </source>
</evidence>
<dbReference type="AlphaFoldDB" id="A0A418XRN8"/>
<evidence type="ECO:0000313" key="2">
    <source>
        <dbReference type="EMBL" id="RJG15209.1"/>
    </source>
</evidence>
<keyword evidence="3" id="KW-1185">Reference proteome</keyword>
<comment type="caution">
    <text evidence="2">The sequence shown here is derived from an EMBL/GenBank/DDBJ whole genome shotgun (WGS) entry which is preliminary data.</text>
</comment>
<name>A0A418XRN8_9BURK</name>
<dbReference type="Proteomes" id="UP000284006">
    <property type="component" value="Unassembled WGS sequence"/>
</dbReference>
<dbReference type="EMBL" id="QYUP01000119">
    <property type="protein sequence ID" value="RJG15209.1"/>
    <property type="molecule type" value="Genomic_DNA"/>
</dbReference>
<evidence type="ECO:0000313" key="3">
    <source>
        <dbReference type="Proteomes" id="UP000284006"/>
    </source>
</evidence>
<protein>
    <recommendedName>
        <fullName evidence="4">Transporter</fullName>
    </recommendedName>
</protein>
<feature type="signal peptide" evidence="1">
    <location>
        <begin position="1"/>
        <end position="23"/>
    </location>
</feature>
<sequence>MRAVQWKALAPLLLAALAGSAAATEDTGTPGNGMWEINVGIGGQRSSGMWELTAPETDFNYGWGENAQLVLGLQRVQLRERGQDPVRGWGSATAGVKWRFADQDKSGIDLALFPAFSWNPSSSAERRGLVEPGRSLVLPLVVGFRRGGTGWYAEAGRNLIEDGDDEWLAGFKVTHACLPSVECRVELQHSVVRRQFGHTEASAGFKWSLSGNLILQASAGRDLHPHDATQNQVVVYIGIQLLR</sequence>